<dbReference type="HOGENOM" id="CLU_037562_4_2_2"/>
<evidence type="ECO:0000256" key="4">
    <source>
        <dbReference type="ARBA" id="ARBA00022980"/>
    </source>
</evidence>
<dbReference type="AlphaFoldDB" id="E3GZC0"/>
<dbReference type="SUPFAM" id="SSF54189">
    <property type="entry name" value="Ribosomal proteins S24e, L23 and L15e"/>
    <property type="match status" value="1"/>
</dbReference>
<dbReference type="GO" id="GO:0019843">
    <property type="term" value="F:rRNA binding"/>
    <property type="evidence" value="ECO:0007669"/>
    <property type="project" value="UniProtKB-UniRule"/>
</dbReference>
<evidence type="ECO:0000256" key="5">
    <source>
        <dbReference type="ARBA" id="ARBA00023274"/>
    </source>
</evidence>
<sequence>MVGGNMDPHKILIRPHVTEKTMDLIDNNNELVFVVNRKSNKPKIKAAFEELFSVKVERVNTHINPKGEKIAYIKLAKEHKAEDIAMKLGIL</sequence>
<evidence type="ECO:0000256" key="3">
    <source>
        <dbReference type="ARBA" id="ARBA00022884"/>
    </source>
</evidence>
<dbReference type="Proteomes" id="UP000002315">
    <property type="component" value="Chromosome"/>
</dbReference>
<dbReference type="FunFam" id="3.30.70.330:FF:000532">
    <property type="entry name" value="50S ribosomal protein L23"/>
    <property type="match status" value="1"/>
</dbReference>
<dbReference type="Gene3D" id="3.30.70.330">
    <property type="match status" value="1"/>
</dbReference>
<dbReference type="InterPro" id="IPR012677">
    <property type="entry name" value="Nucleotide-bd_a/b_plait_sf"/>
</dbReference>
<gene>
    <name evidence="6" type="primary">rpl23</name>
    <name evidence="7" type="ordered locus">Mfer_0854</name>
</gene>
<dbReference type="KEGG" id="mfv:Mfer_0854"/>
<keyword evidence="3 6" id="KW-0694">RNA-binding</keyword>
<organism evidence="7 8">
    <name type="scientific">Methanothermus fervidus (strain ATCC 43054 / DSM 2088 / JCM 10308 / V24 S)</name>
    <dbReference type="NCBI Taxonomy" id="523846"/>
    <lineage>
        <taxon>Archaea</taxon>
        <taxon>Methanobacteriati</taxon>
        <taxon>Methanobacteriota</taxon>
        <taxon>Methanomada group</taxon>
        <taxon>Methanobacteria</taxon>
        <taxon>Methanobacteriales</taxon>
        <taxon>Methanothermaceae</taxon>
        <taxon>Methanothermus</taxon>
    </lineage>
</organism>
<dbReference type="PANTHER" id="PTHR11620">
    <property type="entry name" value="60S RIBOSOMAL PROTEIN L23A"/>
    <property type="match status" value="1"/>
</dbReference>
<evidence type="ECO:0000256" key="6">
    <source>
        <dbReference type="HAMAP-Rule" id="MF_01369"/>
    </source>
</evidence>
<dbReference type="InterPro" id="IPR013025">
    <property type="entry name" value="Ribosomal_uL23-like"/>
</dbReference>
<dbReference type="NCBIfam" id="TIGR03636">
    <property type="entry name" value="uL23_arch"/>
    <property type="match status" value="1"/>
</dbReference>
<keyword evidence="8" id="KW-1185">Reference proteome</keyword>
<comment type="function">
    <text evidence="6">Binds to 23S rRNA. One of the proteins that surrounds the polypeptide exit tunnel on the outside of the ribosome.</text>
</comment>
<evidence type="ECO:0000256" key="2">
    <source>
        <dbReference type="ARBA" id="ARBA00022730"/>
    </source>
</evidence>
<dbReference type="GO" id="GO:0005840">
    <property type="term" value="C:ribosome"/>
    <property type="evidence" value="ECO:0007669"/>
    <property type="project" value="UniProtKB-UniRule"/>
</dbReference>
<dbReference type="Pfam" id="PF00276">
    <property type="entry name" value="Ribosomal_L23"/>
    <property type="match status" value="1"/>
</dbReference>
<dbReference type="STRING" id="523846.Mfer_0854"/>
<comment type="subunit">
    <text evidence="6">Part of the 50S ribosomal subunit. Contacts protein L29.</text>
</comment>
<accession>E3GZC0</accession>
<keyword evidence="5 6" id="KW-0687">Ribonucleoprotein</keyword>
<dbReference type="HAMAP" id="MF_01369_A">
    <property type="entry name" value="Ribosomal_uL23_A"/>
    <property type="match status" value="1"/>
</dbReference>
<dbReference type="EMBL" id="CP002278">
    <property type="protein sequence ID" value="ADP77652.1"/>
    <property type="molecule type" value="Genomic_DNA"/>
</dbReference>
<dbReference type="GO" id="GO:1990904">
    <property type="term" value="C:ribonucleoprotein complex"/>
    <property type="evidence" value="ECO:0007669"/>
    <property type="project" value="UniProtKB-KW"/>
</dbReference>
<evidence type="ECO:0000313" key="8">
    <source>
        <dbReference type="Proteomes" id="UP000002315"/>
    </source>
</evidence>
<comment type="similarity">
    <text evidence="1 6">Belongs to the universal ribosomal protein uL23 family.</text>
</comment>
<evidence type="ECO:0000256" key="1">
    <source>
        <dbReference type="ARBA" id="ARBA00006700"/>
    </source>
</evidence>
<dbReference type="NCBIfam" id="NF011118">
    <property type="entry name" value="PRK14548.1"/>
    <property type="match status" value="1"/>
</dbReference>
<keyword evidence="4 6" id="KW-0689">Ribosomal protein</keyword>
<reference evidence="7 8" key="1">
    <citation type="journal article" date="2010" name="Stand. Genomic Sci.">
        <title>Complete genome sequence of Methanothermus fervidus type strain (V24S).</title>
        <authorList>
            <person name="Anderson I."/>
            <person name="Djao O.D."/>
            <person name="Misra M."/>
            <person name="Chertkov O."/>
            <person name="Nolan M."/>
            <person name="Lucas S."/>
            <person name="Lapidus A."/>
            <person name="Del Rio T.G."/>
            <person name="Tice H."/>
            <person name="Cheng J.F."/>
            <person name="Tapia R."/>
            <person name="Han C."/>
            <person name="Goodwin L."/>
            <person name="Pitluck S."/>
            <person name="Liolios K."/>
            <person name="Ivanova N."/>
            <person name="Mavromatis K."/>
            <person name="Mikhailova N."/>
            <person name="Pati A."/>
            <person name="Brambilla E."/>
            <person name="Chen A."/>
            <person name="Palaniappan K."/>
            <person name="Land M."/>
            <person name="Hauser L."/>
            <person name="Chang Y.J."/>
            <person name="Jeffries C.D."/>
            <person name="Sikorski J."/>
            <person name="Spring S."/>
            <person name="Rohde M."/>
            <person name="Eichinger K."/>
            <person name="Huber H."/>
            <person name="Wirth R."/>
            <person name="Goker M."/>
            <person name="Detter J.C."/>
            <person name="Woyke T."/>
            <person name="Bristow J."/>
            <person name="Eisen J.A."/>
            <person name="Markowitz V."/>
            <person name="Hugenholtz P."/>
            <person name="Klenk H.P."/>
            <person name="Kyrpides N.C."/>
        </authorList>
    </citation>
    <scope>NUCLEOTIDE SEQUENCE [LARGE SCALE GENOMIC DNA]</scope>
    <source>
        <strain evidence="8">ATCC 43054 / DSM 2088 / JCM 10308 / V24 S</strain>
    </source>
</reference>
<protein>
    <recommendedName>
        <fullName evidence="6">Large ribosomal subunit protein uL23</fullName>
    </recommendedName>
</protein>
<name>E3GZC0_METFV</name>
<evidence type="ECO:0000313" key="7">
    <source>
        <dbReference type="EMBL" id="ADP77652.1"/>
    </source>
</evidence>
<dbReference type="GO" id="GO:0003735">
    <property type="term" value="F:structural constituent of ribosome"/>
    <property type="evidence" value="ECO:0007669"/>
    <property type="project" value="UniProtKB-UniRule"/>
</dbReference>
<keyword evidence="2 6" id="KW-0699">rRNA-binding</keyword>
<dbReference type="InterPro" id="IPR012678">
    <property type="entry name" value="Ribosomal_uL23/eL15/eS24_sf"/>
</dbReference>
<proteinExistence type="inferred from homology"/>
<dbReference type="InterPro" id="IPR019985">
    <property type="entry name" value="Ribosomal_uL23"/>
</dbReference>
<dbReference type="GO" id="GO:0006412">
    <property type="term" value="P:translation"/>
    <property type="evidence" value="ECO:0007669"/>
    <property type="project" value="UniProtKB-UniRule"/>
</dbReference>